<dbReference type="Pfam" id="PF01312">
    <property type="entry name" value="Bac_export_2"/>
    <property type="match status" value="1"/>
</dbReference>
<evidence type="ECO:0000256" key="3">
    <source>
        <dbReference type="SAM" id="Phobius"/>
    </source>
</evidence>
<feature type="transmembrane region" description="Helical" evidence="3">
    <location>
        <begin position="178"/>
        <end position="200"/>
    </location>
</feature>
<evidence type="ECO:0000313" key="4">
    <source>
        <dbReference type="EMBL" id="WXA99988.1"/>
    </source>
</evidence>
<name>A0ABZ2KMV1_9BACT</name>
<accession>A0ABZ2KMV1</accession>
<evidence type="ECO:0000256" key="1">
    <source>
        <dbReference type="ARBA" id="ARBA00010690"/>
    </source>
</evidence>
<keyword evidence="3" id="KW-0812">Transmembrane</keyword>
<dbReference type="SUPFAM" id="SSF160544">
    <property type="entry name" value="EscU C-terminal domain-like"/>
    <property type="match status" value="1"/>
</dbReference>
<feature type="transmembrane region" description="Helical" evidence="3">
    <location>
        <begin position="21"/>
        <end position="46"/>
    </location>
</feature>
<dbReference type="PANTHER" id="PTHR30531:SF12">
    <property type="entry name" value="FLAGELLAR BIOSYNTHETIC PROTEIN FLHB"/>
    <property type="match status" value="1"/>
</dbReference>
<proteinExistence type="inferred from homology"/>
<reference evidence="4 5" key="1">
    <citation type="submission" date="2021-12" db="EMBL/GenBank/DDBJ databases">
        <title>Discovery of the Pendulisporaceae a myxobacterial family with distinct sporulation behavior and unique specialized metabolism.</title>
        <authorList>
            <person name="Garcia R."/>
            <person name="Popoff A."/>
            <person name="Bader C.D."/>
            <person name="Loehr J."/>
            <person name="Walesch S."/>
            <person name="Walt C."/>
            <person name="Boldt J."/>
            <person name="Bunk B."/>
            <person name="Haeckl F.J.F.P.J."/>
            <person name="Gunesch A.P."/>
            <person name="Birkelbach J."/>
            <person name="Nuebel U."/>
            <person name="Pietschmann T."/>
            <person name="Bach T."/>
            <person name="Mueller R."/>
        </authorList>
    </citation>
    <scope>NUCLEOTIDE SEQUENCE [LARGE SCALE GENOMIC DNA]</scope>
    <source>
        <strain evidence="4 5">MSr12523</strain>
    </source>
</reference>
<keyword evidence="3" id="KW-1133">Transmembrane helix</keyword>
<dbReference type="InterPro" id="IPR029025">
    <property type="entry name" value="T3SS_substrate_exporter_C"/>
</dbReference>
<feature type="transmembrane region" description="Helical" evidence="3">
    <location>
        <begin position="79"/>
        <end position="100"/>
    </location>
</feature>
<gene>
    <name evidence="4" type="ORF">LZC95_24635</name>
</gene>
<feature type="transmembrane region" description="Helical" evidence="3">
    <location>
        <begin position="139"/>
        <end position="158"/>
    </location>
</feature>
<keyword evidence="3" id="KW-0472">Membrane</keyword>
<evidence type="ECO:0000313" key="5">
    <source>
        <dbReference type="Proteomes" id="UP001379533"/>
    </source>
</evidence>
<dbReference type="Proteomes" id="UP001379533">
    <property type="component" value="Chromosome"/>
</dbReference>
<keyword evidence="5" id="KW-1185">Reference proteome</keyword>
<evidence type="ECO:0000256" key="2">
    <source>
        <dbReference type="SAM" id="MobiDB-lite"/>
    </source>
</evidence>
<dbReference type="EMBL" id="CP089982">
    <property type="protein sequence ID" value="WXA99988.1"/>
    <property type="molecule type" value="Genomic_DNA"/>
</dbReference>
<feature type="region of interest" description="Disordered" evidence="2">
    <location>
        <begin position="1"/>
        <end position="23"/>
    </location>
</feature>
<dbReference type="RefSeq" id="WP_394850631.1">
    <property type="nucleotide sequence ID" value="NZ_CP089982.1"/>
</dbReference>
<protein>
    <submittedName>
        <fullName evidence="4">EscU/YscU/HrcU family type III secretion system export apparatus switch protein</fullName>
    </submittedName>
</protein>
<sequence length="336" mass="35798">MKTEEPTPRRLRKARAEGDSGASSYAAGSLGFLAAVMTAPAAAYALKDWAVEALRRAIGRAGEIDPQVSLDAWAVGRPVLLYAVPLLVVAAATAVTATVVQTGGVMTAKRLAPELRRINVLEGARHLFSREHAFTVGRAFFSAALIGSFAYAGLRAHAADMAALAGRVPYIAPAGATIALRLARSAAVLGLAVGALDLVVRRRFWLTRLRMTKSEVERERKESEGDPEWKAARARAHRERMMQATRAELREAAVLVVGRALAVALRYREGDRAPIVIARDEGARAEAVAQTARALDIAIVEEPTLAAALAGITVGDEIPSSLYEAAAEAIHQARSR</sequence>
<comment type="similarity">
    <text evidence="1">Belongs to the type III secretion exporter family.</text>
</comment>
<dbReference type="Gene3D" id="3.40.1690.10">
    <property type="entry name" value="secretion proteins EscU"/>
    <property type="match status" value="1"/>
</dbReference>
<organism evidence="4 5">
    <name type="scientific">Pendulispora brunnea</name>
    <dbReference type="NCBI Taxonomy" id="2905690"/>
    <lineage>
        <taxon>Bacteria</taxon>
        <taxon>Pseudomonadati</taxon>
        <taxon>Myxococcota</taxon>
        <taxon>Myxococcia</taxon>
        <taxon>Myxococcales</taxon>
        <taxon>Sorangiineae</taxon>
        <taxon>Pendulisporaceae</taxon>
        <taxon>Pendulispora</taxon>
    </lineage>
</organism>
<feature type="compositionally biased region" description="Basic and acidic residues" evidence="2">
    <location>
        <begin position="1"/>
        <end position="18"/>
    </location>
</feature>
<dbReference type="InterPro" id="IPR006135">
    <property type="entry name" value="T3SS_substrate_exporter"/>
</dbReference>
<dbReference type="PRINTS" id="PR00950">
    <property type="entry name" value="TYPE3IMSPROT"/>
</dbReference>
<dbReference type="PANTHER" id="PTHR30531">
    <property type="entry name" value="FLAGELLAR BIOSYNTHETIC PROTEIN FLHB"/>
    <property type="match status" value="1"/>
</dbReference>